<gene>
    <name evidence="1" type="ORF">HNQ38_001650</name>
</gene>
<evidence type="ECO:0000313" key="2">
    <source>
        <dbReference type="Proteomes" id="UP000539075"/>
    </source>
</evidence>
<name>A0A7W8FF54_9BACT</name>
<keyword evidence="2" id="KW-1185">Reference proteome</keyword>
<dbReference type="GO" id="GO:0008168">
    <property type="term" value="F:methyltransferase activity"/>
    <property type="evidence" value="ECO:0007669"/>
    <property type="project" value="UniProtKB-KW"/>
</dbReference>
<organism evidence="1 2">
    <name type="scientific">Desulfovibrio intestinalis</name>
    <dbReference type="NCBI Taxonomy" id="58621"/>
    <lineage>
        <taxon>Bacteria</taxon>
        <taxon>Pseudomonadati</taxon>
        <taxon>Thermodesulfobacteriota</taxon>
        <taxon>Desulfovibrionia</taxon>
        <taxon>Desulfovibrionales</taxon>
        <taxon>Desulfovibrionaceae</taxon>
        <taxon>Desulfovibrio</taxon>
    </lineage>
</organism>
<dbReference type="Gene3D" id="3.40.50.150">
    <property type="entry name" value="Vaccinia Virus protein VP39"/>
    <property type="match status" value="1"/>
</dbReference>
<dbReference type="RefSeq" id="WP_183719147.1">
    <property type="nucleotide sequence ID" value="NZ_JACHGO010000004.1"/>
</dbReference>
<keyword evidence="1" id="KW-0489">Methyltransferase</keyword>
<protein>
    <submittedName>
        <fullName evidence="1">Putative SAM-dependent methyltransferase</fullName>
    </submittedName>
</protein>
<sequence>MFNSINSYASRQGMNEINLHLGCGGENIEGWINIDNYDYEGKDTSRSGSCYDLKMDIRALDAADSSVDRILLVHVLEHFTRWAAIDLLAQFHRLLRPEGLLLMEHPDLDACIKMYLESQASIDTPLGALNLGFSQFYGNQWDRLDYETHRYVWTKNEMASELIKAGFEVLVLDNQAKFHVPGRDMRVIARACKTPR</sequence>
<keyword evidence="1" id="KW-0808">Transferase</keyword>
<proteinExistence type="predicted"/>
<dbReference type="InterPro" id="IPR029063">
    <property type="entry name" value="SAM-dependent_MTases_sf"/>
</dbReference>
<dbReference type="Proteomes" id="UP000539075">
    <property type="component" value="Unassembled WGS sequence"/>
</dbReference>
<comment type="caution">
    <text evidence="1">The sequence shown here is derived from an EMBL/GenBank/DDBJ whole genome shotgun (WGS) entry which is preliminary data.</text>
</comment>
<evidence type="ECO:0000313" key="1">
    <source>
        <dbReference type="EMBL" id="MBB5143553.1"/>
    </source>
</evidence>
<reference evidence="1 2" key="1">
    <citation type="submission" date="2020-08" db="EMBL/GenBank/DDBJ databases">
        <title>Genomic Encyclopedia of Type Strains, Phase IV (KMG-IV): sequencing the most valuable type-strain genomes for metagenomic binning, comparative biology and taxonomic classification.</title>
        <authorList>
            <person name="Goeker M."/>
        </authorList>
    </citation>
    <scope>NUCLEOTIDE SEQUENCE [LARGE SCALE GENOMIC DNA]</scope>
    <source>
        <strain evidence="1 2">DSM 11275</strain>
    </source>
</reference>
<dbReference type="SUPFAM" id="SSF53335">
    <property type="entry name" value="S-adenosyl-L-methionine-dependent methyltransferases"/>
    <property type="match status" value="1"/>
</dbReference>
<accession>A0A7W8FF54</accession>
<dbReference type="AlphaFoldDB" id="A0A7W8FF54"/>
<dbReference type="EMBL" id="JACHGO010000004">
    <property type="protein sequence ID" value="MBB5143553.1"/>
    <property type="molecule type" value="Genomic_DNA"/>
</dbReference>
<dbReference type="Pfam" id="PF13489">
    <property type="entry name" value="Methyltransf_23"/>
    <property type="match status" value="1"/>
</dbReference>
<dbReference type="GO" id="GO:0032259">
    <property type="term" value="P:methylation"/>
    <property type="evidence" value="ECO:0007669"/>
    <property type="project" value="UniProtKB-KW"/>
</dbReference>